<name>A0A329CJJ5_9BURK</name>
<feature type="transmembrane region" description="Helical" evidence="1">
    <location>
        <begin position="45"/>
        <end position="66"/>
    </location>
</feature>
<dbReference type="EMBL" id="QLTK01000006">
    <property type="protein sequence ID" value="RAS34470.1"/>
    <property type="molecule type" value="Genomic_DNA"/>
</dbReference>
<evidence type="ECO:0000256" key="1">
    <source>
        <dbReference type="SAM" id="Phobius"/>
    </source>
</evidence>
<sequence>MPHELNQRGAREPSLRHARTLAAVAAPSLCLQGCALRGAPSFEIFGAYFPFWLLSGVLGLVGALVAQRIFVTTGWARTVPYLLFVCVAIGLTVAVLFWLSATGLLL</sequence>
<feature type="transmembrane region" description="Helical" evidence="1">
    <location>
        <begin position="78"/>
        <end position="99"/>
    </location>
</feature>
<accession>A0A329CJJ5</accession>
<proteinExistence type="predicted"/>
<organism evidence="2 3">
    <name type="scientific">Paraburkholderia bryophila</name>
    <dbReference type="NCBI Taxonomy" id="420952"/>
    <lineage>
        <taxon>Bacteria</taxon>
        <taxon>Pseudomonadati</taxon>
        <taxon>Pseudomonadota</taxon>
        <taxon>Betaproteobacteria</taxon>
        <taxon>Burkholderiales</taxon>
        <taxon>Burkholderiaceae</taxon>
        <taxon>Paraburkholderia</taxon>
    </lineage>
</organism>
<evidence type="ECO:0000313" key="2">
    <source>
        <dbReference type="EMBL" id="RAS34470.1"/>
    </source>
</evidence>
<dbReference type="Proteomes" id="UP000248918">
    <property type="component" value="Unassembled WGS sequence"/>
</dbReference>
<keyword evidence="1" id="KW-0812">Transmembrane</keyword>
<keyword evidence="1" id="KW-1133">Transmembrane helix</keyword>
<comment type="caution">
    <text evidence="2">The sequence shown here is derived from an EMBL/GenBank/DDBJ whole genome shotgun (WGS) entry which is preliminary data.</text>
</comment>
<dbReference type="AlphaFoldDB" id="A0A329CJJ5"/>
<protein>
    <submittedName>
        <fullName evidence="2">YtcA family uncharacterized protein</fullName>
    </submittedName>
</protein>
<reference evidence="2 3" key="1">
    <citation type="submission" date="2018-06" db="EMBL/GenBank/DDBJ databases">
        <title>Genomic Encyclopedia of Type Strains, Phase III (KMG-III): the genomes of soil and plant-associated and newly described type strains.</title>
        <authorList>
            <person name="Whitman W."/>
        </authorList>
    </citation>
    <scope>NUCLEOTIDE SEQUENCE [LARGE SCALE GENOMIC DNA]</scope>
    <source>
        <strain evidence="2 3">LMG 23644</strain>
    </source>
</reference>
<gene>
    <name evidence="2" type="ORF">BX591_106151</name>
</gene>
<keyword evidence="1" id="KW-0472">Membrane</keyword>
<evidence type="ECO:0000313" key="3">
    <source>
        <dbReference type="Proteomes" id="UP000248918"/>
    </source>
</evidence>